<dbReference type="Proteomes" id="UP000034298">
    <property type="component" value="Unassembled WGS sequence"/>
</dbReference>
<dbReference type="GO" id="GO:0046872">
    <property type="term" value="F:metal ion binding"/>
    <property type="evidence" value="ECO:0007669"/>
    <property type="project" value="UniProtKB-KW"/>
</dbReference>
<proteinExistence type="predicted"/>
<dbReference type="SUPFAM" id="SSF55031">
    <property type="entry name" value="Bacterial exopeptidase dimerisation domain"/>
    <property type="match status" value="1"/>
</dbReference>
<keyword evidence="3" id="KW-0645">Protease</keyword>
<dbReference type="Proteomes" id="UP000034227">
    <property type="component" value="Unassembled WGS sequence"/>
</dbReference>
<dbReference type="InterPro" id="IPR017439">
    <property type="entry name" value="Amidohydrolase"/>
</dbReference>
<dbReference type="SUPFAM" id="SSF53187">
    <property type="entry name" value="Zn-dependent exopeptidases"/>
    <property type="match status" value="1"/>
</dbReference>
<comment type="caution">
    <text evidence="3">The sequence shown here is derived from an EMBL/GenBank/DDBJ whole genome shotgun (WGS) entry which is preliminary data.</text>
</comment>
<dbReference type="EMBL" id="JJPM01000137">
    <property type="protein sequence ID" value="KKG75854.1"/>
    <property type="molecule type" value="Genomic_DNA"/>
</dbReference>
<dbReference type="EMBL" id="JJPC01000032">
    <property type="protein sequence ID" value="KKG37014.1"/>
    <property type="molecule type" value="Genomic_DNA"/>
</dbReference>
<sequence>MTLCAPVVINGITCVCRRSEVISLRDDPSGESLESWIIRLRREFHKYPELSFKEYETQKRILKILGELGIEGRKIADTGVLASIRGTKPGPCIALRTDTDGLQVQEEPAERNREYISRTEGVMHACGHDGHMAMLFGAARMFMENREFPGEVRLIFQPAEEIPPGGSERVIAEGGLEDVDAIIGMHIFTNHESGSVGFRPGPFMASTNRFEVILKGKGGHISLPAKCIDPVRMAVYFINSLNSALEERLDKEKYVLGVGRIQGGAQFNRTPDNVGILGSYRTFDSETTDIIDATIKECLEKIKQEYLKHGEEFSGLPDYELDILHGYPVLVNDPFFTEAVNLKLHESFPELTVYPEIEKTFAAEDFASYLQVVPGIFISLGTRNQKKGIVEINHSCAFDIDEEILLKGSEIFHTLSLDFLKHPEKYLSLQKYHGPQEYIEKT</sequence>
<feature type="binding site" evidence="1">
    <location>
        <position position="186"/>
    </location>
    <ligand>
        <name>Mn(2+)</name>
        <dbReference type="ChEBI" id="CHEBI:29035"/>
        <label>2</label>
    </ligand>
</feature>
<dbReference type="FunFam" id="3.30.70.360:FF:000044">
    <property type="entry name" value="Putative amidohydrolase"/>
    <property type="match status" value="1"/>
</dbReference>
<dbReference type="Pfam" id="PF01546">
    <property type="entry name" value="Peptidase_M20"/>
    <property type="match status" value="1"/>
</dbReference>
<accession>A0A0F8G2P4</accession>
<protein>
    <submittedName>
        <fullName evidence="3">Carboxypeptidase</fullName>
    </submittedName>
</protein>
<organism evidence="3 9">
    <name type="scientific">Methanosarcina mazei</name>
    <name type="common">Methanosarcina frisia</name>
    <dbReference type="NCBI Taxonomy" id="2209"/>
    <lineage>
        <taxon>Archaea</taxon>
        <taxon>Methanobacteriati</taxon>
        <taxon>Methanobacteriota</taxon>
        <taxon>Stenosarchaea group</taxon>
        <taxon>Methanomicrobia</taxon>
        <taxon>Methanosarcinales</taxon>
        <taxon>Methanosarcinaceae</taxon>
        <taxon>Methanosarcina</taxon>
    </lineage>
</organism>
<dbReference type="EMBL" id="JJQD01000108">
    <property type="protein sequence ID" value="KKH27867.1"/>
    <property type="molecule type" value="Genomic_DNA"/>
</dbReference>
<dbReference type="Proteomes" id="UP000034399">
    <property type="component" value="Unassembled WGS sequence"/>
</dbReference>
<dbReference type="Gene3D" id="3.30.70.360">
    <property type="match status" value="1"/>
</dbReference>
<evidence type="ECO:0000313" key="4">
    <source>
        <dbReference type="EMBL" id="KKG37014.1"/>
    </source>
</evidence>
<feature type="binding site" evidence="1">
    <location>
        <position position="126"/>
    </location>
    <ligand>
        <name>Mn(2+)</name>
        <dbReference type="ChEBI" id="CHEBI:29035"/>
        <label>2</label>
    </ligand>
</feature>
<evidence type="ECO:0000313" key="3">
    <source>
        <dbReference type="EMBL" id="KKG33408.1"/>
    </source>
</evidence>
<dbReference type="GO" id="GO:0004180">
    <property type="term" value="F:carboxypeptidase activity"/>
    <property type="evidence" value="ECO:0007669"/>
    <property type="project" value="UniProtKB-KW"/>
</dbReference>
<comment type="cofactor">
    <cofactor evidence="1">
        <name>Mn(2+)</name>
        <dbReference type="ChEBI" id="CHEBI:29035"/>
    </cofactor>
    <text evidence="1">The Mn(2+) ion enhances activity.</text>
</comment>
<dbReference type="RefSeq" id="WP_235284345.1">
    <property type="nucleotide sequence ID" value="NZ_CP029709.1"/>
</dbReference>
<dbReference type="PIRSF" id="PIRSF005962">
    <property type="entry name" value="Pept_M20D_amidohydro"/>
    <property type="match status" value="1"/>
</dbReference>
<keyword evidence="1" id="KW-0479">Metal-binding</keyword>
<gene>
    <name evidence="4" type="ORF">DU30_15470</name>
    <name evidence="5" type="ORF">DU43_11245</name>
    <name evidence="3" type="ORF">DU52_06920</name>
    <name evidence="6" type="ORF">DU58_14160</name>
</gene>
<dbReference type="AlphaFoldDB" id="A0A0F8G2P4"/>
<reference evidence="7 8" key="1">
    <citation type="journal article" date="2015" name="ISME J.">
        <title>Genomic and phenotypic differentiation among Methanosarcina mazei populations from Columbia River sediment.</title>
        <authorList>
            <person name="Youngblut N.D."/>
            <person name="Wirth J.S."/>
            <person name="Henriksen J.R."/>
            <person name="Smith M."/>
            <person name="Simon H."/>
            <person name="Metcalf W.W."/>
            <person name="Whitaker R.J."/>
        </authorList>
    </citation>
    <scope>NUCLEOTIDE SEQUENCE [LARGE SCALE GENOMIC DNA]</scope>
    <source>
        <strain evidence="6 7">1.F.A.2.8</strain>
        <strain evidence="3 9">3.F.A.1A.1</strain>
        <strain evidence="4 8">3.F.A.1B.1</strain>
        <strain evidence="5">3.H.A.1A.1</strain>
    </source>
</reference>
<evidence type="ECO:0000313" key="7">
    <source>
        <dbReference type="Proteomes" id="UP000034227"/>
    </source>
</evidence>
<name>A0A0F8G2P4_METMZ</name>
<feature type="binding site" evidence="1">
    <location>
        <position position="161"/>
    </location>
    <ligand>
        <name>Mn(2+)</name>
        <dbReference type="ChEBI" id="CHEBI:29035"/>
        <label>2</label>
    </ligand>
</feature>
<dbReference type="InterPro" id="IPR011650">
    <property type="entry name" value="Peptidase_M20_dimer"/>
</dbReference>
<dbReference type="Pfam" id="PF07687">
    <property type="entry name" value="M20_dimer"/>
    <property type="match status" value="1"/>
</dbReference>
<evidence type="ECO:0000313" key="9">
    <source>
        <dbReference type="Proteomes" id="UP000034399"/>
    </source>
</evidence>
<evidence type="ECO:0000313" key="8">
    <source>
        <dbReference type="Proteomes" id="UP000034298"/>
    </source>
</evidence>
<dbReference type="EMBL" id="JJPA01000110">
    <property type="protein sequence ID" value="KKG33408.1"/>
    <property type="molecule type" value="Genomic_DNA"/>
</dbReference>
<feature type="domain" description="Peptidase M20 dimerisation" evidence="2">
    <location>
        <begin position="210"/>
        <end position="306"/>
    </location>
</feature>
<feature type="binding site" evidence="1">
    <location>
        <position position="128"/>
    </location>
    <ligand>
        <name>Mn(2+)</name>
        <dbReference type="ChEBI" id="CHEBI:29035"/>
        <label>2</label>
    </ligand>
</feature>
<dbReference type="InterPro" id="IPR002933">
    <property type="entry name" value="Peptidase_M20"/>
</dbReference>
<keyword evidence="1" id="KW-0464">Manganese</keyword>
<dbReference type="Gene3D" id="3.40.630.10">
    <property type="entry name" value="Zn peptidases"/>
    <property type="match status" value="1"/>
</dbReference>
<keyword evidence="3" id="KW-0378">Hydrolase</keyword>
<evidence type="ECO:0000313" key="5">
    <source>
        <dbReference type="EMBL" id="KKG75854.1"/>
    </source>
</evidence>
<dbReference type="PANTHER" id="PTHR11014">
    <property type="entry name" value="PEPTIDASE M20 FAMILY MEMBER"/>
    <property type="match status" value="1"/>
</dbReference>
<dbReference type="InterPro" id="IPR036264">
    <property type="entry name" value="Bact_exopeptidase_dim_dom"/>
</dbReference>
<dbReference type="NCBIfam" id="TIGR01891">
    <property type="entry name" value="amidohydrolases"/>
    <property type="match status" value="1"/>
</dbReference>
<evidence type="ECO:0000256" key="1">
    <source>
        <dbReference type="PIRSR" id="PIRSR005962-1"/>
    </source>
</evidence>
<feature type="binding site" evidence="1">
    <location>
        <position position="394"/>
    </location>
    <ligand>
        <name>Mn(2+)</name>
        <dbReference type="ChEBI" id="CHEBI:29035"/>
        <label>2</label>
    </ligand>
</feature>
<dbReference type="PANTHER" id="PTHR11014:SF63">
    <property type="entry name" value="METALLOPEPTIDASE, PUTATIVE (AFU_ORTHOLOGUE AFUA_6G09600)-RELATED"/>
    <property type="match status" value="1"/>
</dbReference>
<dbReference type="PATRIC" id="fig|2209.49.peg.3034"/>
<keyword evidence="3" id="KW-0121">Carboxypeptidase</keyword>
<evidence type="ECO:0000259" key="2">
    <source>
        <dbReference type="Pfam" id="PF07687"/>
    </source>
</evidence>
<evidence type="ECO:0000313" key="6">
    <source>
        <dbReference type="EMBL" id="KKH27867.1"/>
    </source>
</evidence>